<protein>
    <recommendedName>
        <fullName evidence="8">Glycine transporter domain-containing protein</fullName>
    </recommendedName>
</protein>
<dbReference type="Proteomes" id="UP000231912">
    <property type="component" value="Unassembled WGS sequence"/>
</dbReference>
<keyword evidence="3" id="KW-1003">Cell membrane</keyword>
<comment type="caution">
    <text evidence="9">The sequence shown here is derived from an EMBL/GenBank/DDBJ whole genome shotgun (WGS) entry which is preliminary data.</text>
</comment>
<keyword evidence="6 7" id="KW-0472">Membrane</keyword>
<comment type="similarity">
    <text evidence="2">Belongs to the UPF0126 family.</text>
</comment>
<gene>
    <name evidence="9" type="ORF">CH371_10245</name>
</gene>
<dbReference type="InterPro" id="IPR005115">
    <property type="entry name" value="Gly_transporter"/>
</dbReference>
<feature type="domain" description="Glycine transporter" evidence="8">
    <location>
        <begin position="6"/>
        <end position="83"/>
    </location>
</feature>
<dbReference type="AlphaFoldDB" id="A0A2M9ZC02"/>
<sequence>MDFSYYINLGGIAVFAVSGALAAAEKRSYHNDVFSAFFTGFITAIGGGTLRDITLGNYPVSWIRDENVLWAIFSGILLSIIFSKYLNRVRKGISLFDTIGVGIYTVIGTRIALSYDVNPFASAILGMVTAVFGGVIRDMMINEVPLIFRREIYATACLAGAGLYILLDKLDVNPEWNTVISATVVIGIRLVSVRMNWALPKIRLPE</sequence>
<feature type="transmembrane region" description="Helical" evidence="7">
    <location>
        <begin position="148"/>
        <end position="167"/>
    </location>
</feature>
<evidence type="ECO:0000259" key="8">
    <source>
        <dbReference type="Pfam" id="PF03458"/>
    </source>
</evidence>
<dbReference type="EMBL" id="NPDT01000003">
    <property type="protein sequence ID" value="PJZ65904.1"/>
    <property type="molecule type" value="Genomic_DNA"/>
</dbReference>
<dbReference type="PANTHER" id="PTHR30506">
    <property type="entry name" value="INNER MEMBRANE PROTEIN"/>
    <property type="match status" value="1"/>
</dbReference>
<feature type="transmembrane region" description="Helical" evidence="7">
    <location>
        <begin position="6"/>
        <end position="24"/>
    </location>
</feature>
<dbReference type="RefSeq" id="WP_100758799.1">
    <property type="nucleotide sequence ID" value="NZ_NPDT01000003.1"/>
</dbReference>
<evidence type="ECO:0000256" key="5">
    <source>
        <dbReference type="ARBA" id="ARBA00022989"/>
    </source>
</evidence>
<feature type="transmembrane region" description="Helical" evidence="7">
    <location>
        <begin position="93"/>
        <end position="113"/>
    </location>
</feature>
<evidence type="ECO:0000256" key="4">
    <source>
        <dbReference type="ARBA" id="ARBA00022692"/>
    </source>
</evidence>
<reference evidence="9 10" key="1">
    <citation type="submission" date="2017-07" db="EMBL/GenBank/DDBJ databases">
        <title>Leptospira spp. isolated from tropical soils.</title>
        <authorList>
            <person name="Thibeaux R."/>
            <person name="Iraola G."/>
            <person name="Ferres I."/>
            <person name="Bierque E."/>
            <person name="Girault D."/>
            <person name="Soupe-Gilbert M.-E."/>
            <person name="Picardeau M."/>
            <person name="Goarant C."/>
        </authorList>
    </citation>
    <scope>NUCLEOTIDE SEQUENCE [LARGE SCALE GENOMIC DNA]</scope>
    <source>
        <strain evidence="9 10">FH2-C-A2</strain>
    </source>
</reference>
<evidence type="ECO:0000313" key="9">
    <source>
        <dbReference type="EMBL" id="PJZ65904.1"/>
    </source>
</evidence>
<evidence type="ECO:0000256" key="7">
    <source>
        <dbReference type="SAM" id="Phobius"/>
    </source>
</evidence>
<feature type="transmembrane region" description="Helical" evidence="7">
    <location>
        <begin position="68"/>
        <end position="86"/>
    </location>
</feature>
<evidence type="ECO:0000256" key="2">
    <source>
        <dbReference type="ARBA" id="ARBA00008193"/>
    </source>
</evidence>
<comment type="subcellular location">
    <subcellularLocation>
        <location evidence="1">Cell membrane</location>
        <topology evidence="1">Multi-pass membrane protein</topology>
    </subcellularLocation>
</comment>
<feature type="transmembrane region" description="Helical" evidence="7">
    <location>
        <begin position="119"/>
        <end position="136"/>
    </location>
</feature>
<evidence type="ECO:0000256" key="6">
    <source>
        <dbReference type="ARBA" id="ARBA00023136"/>
    </source>
</evidence>
<dbReference type="Pfam" id="PF03458">
    <property type="entry name" value="Gly_transporter"/>
    <property type="match status" value="2"/>
</dbReference>
<keyword evidence="5 7" id="KW-1133">Transmembrane helix</keyword>
<feature type="transmembrane region" description="Helical" evidence="7">
    <location>
        <begin position="179"/>
        <end position="199"/>
    </location>
</feature>
<evidence type="ECO:0000256" key="3">
    <source>
        <dbReference type="ARBA" id="ARBA00022475"/>
    </source>
</evidence>
<proteinExistence type="inferred from homology"/>
<name>A0A2M9ZC02_9LEPT</name>
<evidence type="ECO:0000256" key="1">
    <source>
        <dbReference type="ARBA" id="ARBA00004651"/>
    </source>
</evidence>
<keyword evidence="4 7" id="KW-0812">Transmembrane</keyword>
<organism evidence="9 10">
    <name type="scientific">Leptospira wolffii</name>
    <dbReference type="NCBI Taxonomy" id="409998"/>
    <lineage>
        <taxon>Bacteria</taxon>
        <taxon>Pseudomonadati</taxon>
        <taxon>Spirochaetota</taxon>
        <taxon>Spirochaetia</taxon>
        <taxon>Leptospirales</taxon>
        <taxon>Leptospiraceae</taxon>
        <taxon>Leptospira</taxon>
    </lineage>
</organism>
<accession>A0A2M9ZC02</accession>
<dbReference type="GO" id="GO:0005886">
    <property type="term" value="C:plasma membrane"/>
    <property type="evidence" value="ECO:0007669"/>
    <property type="project" value="UniProtKB-SubCell"/>
</dbReference>
<evidence type="ECO:0000313" key="10">
    <source>
        <dbReference type="Proteomes" id="UP000231912"/>
    </source>
</evidence>
<dbReference type="PANTHER" id="PTHR30506:SF3">
    <property type="entry name" value="UPF0126 INNER MEMBRANE PROTEIN YADS-RELATED"/>
    <property type="match status" value="1"/>
</dbReference>
<feature type="domain" description="Glycine transporter" evidence="8">
    <location>
        <begin position="95"/>
        <end position="168"/>
    </location>
</feature>
<feature type="transmembrane region" description="Helical" evidence="7">
    <location>
        <begin position="31"/>
        <end position="48"/>
    </location>
</feature>